<evidence type="ECO:0000313" key="2">
    <source>
        <dbReference type="EMBL" id="MTW16879.1"/>
    </source>
</evidence>
<dbReference type="RefSeq" id="WP_155479730.1">
    <property type="nucleotide sequence ID" value="NZ_WNKV01000008.1"/>
</dbReference>
<evidence type="ECO:0000259" key="1">
    <source>
        <dbReference type="Pfam" id="PF01850"/>
    </source>
</evidence>
<dbReference type="AlphaFoldDB" id="A0A9X5AT05"/>
<dbReference type="InterPro" id="IPR029060">
    <property type="entry name" value="PIN-like_dom_sf"/>
</dbReference>
<gene>
    <name evidence="2" type="ORF">GJ689_11755</name>
</gene>
<feature type="domain" description="PIN" evidence="1">
    <location>
        <begin position="10"/>
        <end position="137"/>
    </location>
</feature>
<dbReference type="Proteomes" id="UP000438991">
    <property type="component" value="Unassembled WGS sequence"/>
</dbReference>
<dbReference type="SUPFAM" id="SSF88723">
    <property type="entry name" value="PIN domain-like"/>
    <property type="match status" value="1"/>
</dbReference>
<comment type="caution">
    <text evidence="2">The sequence shown here is derived from an EMBL/GenBank/DDBJ whole genome shotgun (WGS) entry which is preliminary data.</text>
</comment>
<reference evidence="2 3" key="1">
    <citation type="submission" date="2019-11" db="EMBL/GenBank/DDBJ databases">
        <title>Whole-genome sequence of Rhodoplanes serenus DSM 18633, type strain.</title>
        <authorList>
            <person name="Kyndt J.A."/>
            <person name="Meyer T.E."/>
        </authorList>
    </citation>
    <scope>NUCLEOTIDE SEQUENCE [LARGE SCALE GENOMIC DNA]</scope>
    <source>
        <strain evidence="2 3">DSM 18633</strain>
    </source>
</reference>
<protein>
    <submittedName>
        <fullName evidence="2">PIN domain-containing protein</fullName>
    </submittedName>
</protein>
<accession>A0A9X5AT05</accession>
<dbReference type="EMBL" id="WNKV01000008">
    <property type="protein sequence ID" value="MTW16879.1"/>
    <property type="molecule type" value="Genomic_DNA"/>
</dbReference>
<dbReference type="CDD" id="cd09854">
    <property type="entry name" value="PIN_VapC-like"/>
    <property type="match status" value="1"/>
</dbReference>
<evidence type="ECO:0000313" key="3">
    <source>
        <dbReference type="Proteomes" id="UP000438991"/>
    </source>
</evidence>
<dbReference type="Gene3D" id="3.40.50.1010">
    <property type="entry name" value="5'-nuclease"/>
    <property type="match status" value="1"/>
</dbReference>
<sequence length="160" mass="17827">MADLSGPPLVYIDANPFIYFVEGTPEIAEPVRCLFDLLRGRPGLGVTSELSLAETLPKAPSERHRHSYLELIVGSRIFDLVPVDRDLLLETADYRRTNSSSDATGIRTMPKLPDAIHAVSAMRRKCRAFVSYDKRLKLPSGLRLFSPDTVSINELLKTIS</sequence>
<organism evidence="2 3">
    <name type="scientific">Rhodoplanes serenus</name>
    <dbReference type="NCBI Taxonomy" id="200615"/>
    <lineage>
        <taxon>Bacteria</taxon>
        <taxon>Pseudomonadati</taxon>
        <taxon>Pseudomonadota</taxon>
        <taxon>Alphaproteobacteria</taxon>
        <taxon>Hyphomicrobiales</taxon>
        <taxon>Nitrobacteraceae</taxon>
        <taxon>Rhodoplanes</taxon>
    </lineage>
</organism>
<name>A0A9X5AT05_9BRAD</name>
<dbReference type="InterPro" id="IPR002716">
    <property type="entry name" value="PIN_dom"/>
</dbReference>
<proteinExistence type="predicted"/>
<dbReference type="Pfam" id="PF01850">
    <property type="entry name" value="PIN"/>
    <property type="match status" value="1"/>
</dbReference>